<protein>
    <submittedName>
        <fullName evidence="3">Uncharacterized protein</fullName>
    </submittedName>
</protein>
<keyword evidence="4" id="KW-1185">Reference proteome</keyword>
<gene>
    <name evidence="3" type="ORF">E8E13_010320</name>
</gene>
<reference evidence="3" key="1">
    <citation type="submission" date="2019-04" db="EMBL/GenBank/DDBJ databases">
        <title>Sequencing of skin fungus with MAO and IRED activity.</title>
        <authorList>
            <person name="Marsaioli A.J."/>
            <person name="Bonatto J.M.C."/>
            <person name="Reis Junior O."/>
        </authorList>
    </citation>
    <scope>NUCLEOTIDE SEQUENCE</scope>
    <source>
        <strain evidence="3">30M1</strain>
    </source>
</reference>
<feature type="signal peptide" evidence="2">
    <location>
        <begin position="1"/>
        <end position="19"/>
    </location>
</feature>
<organism evidence="3 4">
    <name type="scientific">Curvularia kusanoi</name>
    <name type="common">Cochliobolus kusanoi</name>
    <dbReference type="NCBI Taxonomy" id="90978"/>
    <lineage>
        <taxon>Eukaryota</taxon>
        <taxon>Fungi</taxon>
        <taxon>Dikarya</taxon>
        <taxon>Ascomycota</taxon>
        <taxon>Pezizomycotina</taxon>
        <taxon>Dothideomycetes</taxon>
        <taxon>Pleosporomycetidae</taxon>
        <taxon>Pleosporales</taxon>
        <taxon>Pleosporineae</taxon>
        <taxon>Pleosporaceae</taxon>
        <taxon>Curvularia</taxon>
    </lineage>
</organism>
<evidence type="ECO:0000256" key="1">
    <source>
        <dbReference type="SAM" id="MobiDB-lite"/>
    </source>
</evidence>
<proteinExistence type="predicted"/>
<feature type="region of interest" description="Disordered" evidence="1">
    <location>
        <begin position="240"/>
        <end position="265"/>
    </location>
</feature>
<evidence type="ECO:0000256" key="2">
    <source>
        <dbReference type="SAM" id="SignalP"/>
    </source>
</evidence>
<dbReference type="AlphaFoldDB" id="A0A9P4WD28"/>
<dbReference type="OrthoDB" id="10007757at2759"/>
<dbReference type="Proteomes" id="UP000801428">
    <property type="component" value="Unassembled WGS sequence"/>
</dbReference>
<feature type="compositionally biased region" description="Polar residues" evidence="1">
    <location>
        <begin position="254"/>
        <end position="265"/>
    </location>
</feature>
<evidence type="ECO:0000313" key="3">
    <source>
        <dbReference type="EMBL" id="KAF3004416.1"/>
    </source>
</evidence>
<dbReference type="EMBL" id="SWKU01000008">
    <property type="protein sequence ID" value="KAF3004416.1"/>
    <property type="molecule type" value="Genomic_DNA"/>
</dbReference>
<sequence>MRLQSTVALWAGLSGVAVANSCQAPPPPSVCQADKCFPVVKLNPGLAAAATTICQSLLHFTPPATLTETITTAVTTTVTPDASISTVTTTSSVTITSGTVCTTTVSVAPLTTSYAFVQQHVVKKRQEDQQGLFLLGDSNSAGDCNCYSDCDYDDCVGCSSVITTVTSTVTATEQTCTSTSTSTIGGGATLTCGTPVSTYTSGSISCTAAAAPQQTNARFRIEGNDAEGTIFEGCMSSGPRSITTPSGGTHPCDGTNNRANPSPGATLTTQIDEAGREFGFGYDGSYSNDFSDFFITRIGQSTQTSNQFWGLLLDRQFTPAGGCQEQFRPSQEGLWAFDAFNKNDFLKLSPDFAAVAPGTPVRVTVTGVSGPAAGASVSGAISDANGNVVFQAPTEPGCYVYKATRSDSIRSNAFYLSVF</sequence>
<comment type="caution">
    <text evidence="3">The sequence shown here is derived from an EMBL/GenBank/DDBJ whole genome shotgun (WGS) entry which is preliminary data.</text>
</comment>
<keyword evidence="2" id="KW-0732">Signal</keyword>
<accession>A0A9P4WD28</accession>
<evidence type="ECO:0000313" key="4">
    <source>
        <dbReference type="Proteomes" id="UP000801428"/>
    </source>
</evidence>
<feature type="chain" id="PRO_5040177070" evidence="2">
    <location>
        <begin position="20"/>
        <end position="419"/>
    </location>
</feature>
<name>A0A9P4WD28_CURKU</name>